<dbReference type="InterPro" id="IPR046229">
    <property type="entry name" value="TnpC-like"/>
</dbReference>
<dbReference type="Pfam" id="PF19776">
    <property type="entry name" value="DUF6262"/>
    <property type="match status" value="1"/>
</dbReference>
<sequence length="135" mass="15292">MGNEHLLRSAQQRSEQARLRARAAIEELVEQGNRVNFAAVAKRAGVSRDFLYRQEELNSVISNLRDKGGTRQSETYESTEGTVVKVLSMRLRALKKQHVEETDQLRKELADAQGQIVELLSQLSERNASKMPGER</sequence>
<dbReference type="EMBL" id="CP065628">
    <property type="protein sequence ID" value="QPR31413.1"/>
    <property type="molecule type" value="Genomic_DNA"/>
</dbReference>
<dbReference type="Proteomes" id="UP000595198">
    <property type="component" value="Chromosome"/>
</dbReference>
<evidence type="ECO:0008006" key="6">
    <source>
        <dbReference type="Google" id="ProtNLM"/>
    </source>
</evidence>
<dbReference type="Proteomes" id="UP000594774">
    <property type="component" value="Chromosome"/>
</dbReference>
<accession>A0AB37GJM0</accession>
<feature type="coiled-coil region" evidence="1">
    <location>
        <begin position="95"/>
        <end position="122"/>
    </location>
</feature>
<evidence type="ECO:0000313" key="3">
    <source>
        <dbReference type="EMBL" id="QQB83293.1"/>
    </source>
</evidence>
<dbReference type="EMBL" id="CP066023">
    <property type="protein sequence ID" value="QQB83293.1"/>
    <property type="molecule type" value="Genomic_DNA"/>
</dbReference>
<evidence type="ECO:0000313" key="5">
    <source>
        <dbReference type="Proteomes" id="UP000595198"/>
    </source>
</evidence>
<keyword evidence="5" id="KW-1185">Reference proteome</keyword>
<gene>
    <name evidence="2" type="ORF">I6G95_02870</name>
    <name evidence="3" type="ORF">I6H48_03455</name>
</gene>
<organism evidence="2 4">
    <name type="scientific">Corynebacterium amycolatum</name>
    <dbReference type="NCBI Taxonomy" id="43765"/>
    <lineage>
        <taxon>Bacteria</taxon>
        <taxon>Bacillati</taxon>
        <taxon>Actinomycetota</taxon>
        <taxon>Actinomycetes</taxon>
        <taxon>Mycobacteriales</taxon>
        <taxon>Corynebacteriaceae</taxon>
        <taxon>Corynebacterium</taxon>
    </lineage>
</organism>
<proteinExistence type="predicted"/>
<name>A0AB37GJM0_CORAY</name>
<protein>
    <recommendedName>
        <fullName evidence="6">Transposase</fullName>
    </recommendedName>
</protein>
<evidence type="ECO:0000313" key="2">
    <source>
        <dbReference type="EMBL" id="QPR31413.1"/>
    </source>
</evidence>
<keyword evidence="1" id="KW-0175">Coiled coil</keyword>
<dbReference type="Gene3D" id="1.10.10.60">
    <property type="entry name" value="Homeodomain-like"/>
    <property type="match status" value="1"/>
</dbReference>
<dbReference type="AlphaFoldDB" id="A0AB37GJM0"/>
<reference evidence="4 5" key="1">
    <citation type="submission" date="2020-12" db="EMBL/GenBank/DDBJ databases">
        <title>FDA dAtabase for Regulatory Grade micrObial Sequences (FDA-ARGOS): Supporting development and validation of Infectious Disease Dx tests.</title>
        <authorList>
            <person name="Sproer C."/>
            <person name="Gronow S."/>
            <person name="Severitt S."/>
            <person name="Schroder I."/>
            <person name="Tallon L."/>
            <person name="Sadzewicz L."/>
            <person name="Zhao X."/>
            <person name="Boylan J."/>
            <person name="Ott S."/>
            <person name="Bowen H."/>
            <person name="Vavikolanu K."/>
            <person name="Mehta A."/>
            <person name="Aluvathingal J."/>
            <person name="Nadendla S."/>
            <person name="Lowell S."/>
            <person name="Myers T."/>
            <person name="Yan Y."/>
            <person name="Sichtig H."/>
        </authorList>
    </citation>
    <scope>NUCLEOTIDE SEQUENCE [LARGE SCALE GENOMIC DNA]</scope>
    <source>
        <strain evidence="2 4">FDAARGOS_938</strain>
        <strain evidence="3 5">FDAARGOS_991</strain>
    </source>
</reference>
<dbReference type="RefSeq" id="WP_197915095.1">
    <property type="nucleotide sequence ID" value="NZ_CP065628.1"/>
</dbReference>
<evidence type="ECO:0000256" key="1">
    <source>
        <dbReference type="SAM" id="Coils"/>
    </source>
</evidence>
<evidence type="ECO:0000313" key="4">
    <source>
        <dbReference type="Proteomes" id="UP000594774"/>
    </source>
</evidence>